<feature type="signal peptide" evidence="1">
    <location>
        <begin position="1"/>
        <end position="18"/>
    </location>
</feature>
<name>A0A1Z3NAH4_BDEBC</name>
<sequence length="125" mass="14535">MRLLFILIVLLSAPLVQASEKSFQCRGDFKNSNLIFRYSLAVDGKNVRSRLMFYQADRMTKDFGWKKYVSASGKIVVDSPWSQFRAYLVPEKNMVYELVLVHPQNDVQVDDVPFSRFYCVNWVPG</sequence>
<organism evidence="2 3">
    <name type="scientific">Bdellovibrio bacteriovorus</name>
    <dbReference type="NCBI Taxonomy" id="959"/>
    <lineage>
        <taxon>Bacteria</taxon>
        <taxon>Pseudomonadati</taxon>
        <taxon>Bdellovibrionota</taxon>
        <taxon>Bdellovibrionia</taxon>
        <taxon>Bdellovibrionales</taxon>
        <taxon>Pseudobdellovibrionaceae</taxon>
        <taxon>Bdellovibrio</taxon>
    </lineage>
</organism>
<dbReference type="Proteomes" id="UP000197003">
    <property type="component" value="Chromosome"/>
</dbReference>
<dbReference type="EMBL" id="CP020946">
    <property type="protein sequence ID" value="ASD64470.1"/>
    <property type="molecule type" value="Genomic_DNA"/>
</dbReference>
<keyword evidence="1" id="KW-0732">Signal</keyword>
<gene>
    <name evidence="2" type="ORF">B9G79_13270</name>
</gene>
<feature type="chain" id="PRO_5012554642" evidence="1">
    <location>
        <begin position="19"/>
        <end position="125"/>
    </location>
</feature>
<evidence type="ECO:0000313" key="2">
    <source>
        <dbReference type="EMBL" id="ASD64470.1"/>
    </source>
</evidence>
<dbReference type="RefSeq" id="WP_088565938.1">
    <property type="nucleotide sequence ID" value="NZ_CP020946.1"/>
</dbReference>
<protein>
    <submittedName>
        <fullName evidence="2">Uncharacterized protein</fullName>
    </submittedName>
</protein>
<accession>A0A1Z3NAH4</accession>
<evidence type="ECO:0000256" key="1">
    <source>
        <dbReference type="SAM" id="SignalP"/>
    </source>
</evidence>
<reference evidence="2 3" key="1">
    <citation type="submission" date="2017-04" db="EMBL/GenBank/DDBJ databases">
        <title>Whole genome sequence of Bdellovibrio bacteriovorus strain SSB218315.</title>
        <authorList>
            <person name="Oyedara O."/>
            <person name="Rodriguez-Perez M.A."/>
        </authorList>
    </citation>
    <scope>NUCLEOTIDE SEQUENCE [LARGE SCALE GENOMIC DNA]</scope>
    <source>
        <strain evidence="2 3">SSB218315</strain>
    </source>
</reference>
<proteinExistence type="predicted"/>
<dbReference type="OrthoDB" id="9342798at2"/>
<evidence type="ECO:0000313" key="3">
    <source>
        <dbReference type="Proteomes" id="UP000197003"/>
    </source>
</evidence>
<dbReference type="AlphaFoldDB" id="A0A1Z3NAH4"/>